<reference evidence="3 4" key="1">
    <citation type="submission" date="2015-12" db="EMBL/GenBank/DDBJ databases">
        <title>Draft genome sequence of Moniliophthora roreri, the causal agent of frosty pod rot of cacao.</title>
        <authorList>
            <person name="Aime M.C."/>
            <person name="Diaz-Valderrama J.R."/>
            <person name="Kijpornyongpan T."/>
            <person name="Phillips-Mora W."/>
        </authorList>
    </citation>
    <scope>NUCLEOTIDE SEQUENCE [LARGE SCALE GENOMIC DNA]</scope>
    <source>
        <strain evidence="3 4">MCA 2952</strain>
    </source>
</reference>
<organism evidence="3 4">
    <name type="scientific">Moniliophthora roreri</name>
    <name type="common">Frosty pod rot fungus</name>
    <name type="synonym">Monilia roreri</name>
    <dbReference type="NCBI Taxonomy" id="221103"/>
    <lineage>
        <taxon>Eukaryota</taxon>
        <taxon>Fungi</taxon>
        <taxon>Dikarya</taxon>
        <taxon>Basidiomycota</taxon>
        <taxon>Agaricomycotina</taxon>
        <taxon>Agaricomycetes</taxon>
        <taxon>Agaricomycetidae</taxon>
        <taxon>Agaricales</taxon>
        <taxon>Marasmiineae</taxon>
        <taxon>Marasmiaceae</taxon>
        <taxon>Moniliophthora</taxon>
    </lineage>
</organism>
<sequence length="368" mass="41619">MNIDTEKAGRRNSYVIRSAASREPQQKGTVLRAPRPVSPIRQNSSIPLQTPISNPRPAKSNPIGSVYMSLSWIAGFREKYSLLLFLIFGGALLGFCLARSLLMDPVRMRELTVPGEFFWFNMPLYKYNYIIHIYLTILGGIFSGLQFLPVIRRKYVLLHRLNGYFVLVTLIVGNVCGGIISRRSFGGELNQQSAYYILALMTVIPLLIGYWNVKKNTRLHRKWMLRAVVYFSTVISARLIMLAAGQIITDIGSYYSLWRCDEILFVLKDLSTLTDRFPQCIASGNILANGSTYVPVHASNNEGDLGAASAVRACQGMSLWIATLLHVVGIELYLRKTEEANYQRHGFALEPRDYDPDKDDLYQLHYSS</sequence>
<dbReference type="InterPro" id="IPR018750">
    <property type="entry name" value="DUF2306_membrane"/>
</dbReference>
<dbReference type="AlphaFoldDB" id="A0A0W0EXZ6"/>
<evidence type="ECO:0000313" key="4">
    <source>
        <dbReference type="Proteomes" id="UP000054988"/>
    </source>
</evidence>
<gene>
    <name evidence="3" type="ORF">WG66_18497</name>
</gene>
<evidence type="ECO:0000256" key="1">
    <source>
        <dbReference type="SAM" id="MobiDB-lite"/>
    </source>
</evidence>
<dbReference type="Pfam" id="PF10067">
    <property type="entry name" value="DUF2306"/>
    <property type="match status" value="1"/>
</dbReference>
<keyword evidence="2" id="KW-1133">Transmembrane helix</keyword>
<feature type="transmembrane region" description="Helical" evidence="2">
    <location>
        <begin position="163"/>
        <end position="181"/>
    </location>
</feature>
<name>A0A0W0EXZ6_MONRR</name>
<dbReference type="eggNOG" id="ENOG502RYBX">
    <property type="taxonomic scope" value="Eukaryota"/>
</dbReference>
<feature type="transmembrane region" description="Helical" evidence="2">
    <location>
        <begin position="193"/>
        <end position="211"/>
    </location>
</feature>
<feature type="transmembrane region" description="Helical" evidence="2">
    <location>
        <begin position="80"/>
        <end position="102"/>
    </location>
</feature>
<protein>
    <recommendedName>
        <fullName evidence="5">DUF2306 domain-containing protein</fullName>
    </recommendedName>
</protein>
<feature type="transmembrane region" description="Helical" evidence="2">
    <location>
        <begin position="223"/>
        <end position="248"/>
    </location>
</feature>
<dbReference type="Proteomes" id="UP000054988">
    <property type="component" value="Unassembled WGS sequence"/>
</dbReference>
<evidence type="ECO:0008006" key="5">
    <source>
        <dbReference type="Google" id="ProtNLM"/>
    </source>
</evidence>
<accession>A0A0W0EXZ6</accession>
<feature type="transmembrane region" description="Helical" evidence="2">
    <location>
        <begin position="129"/>
        <end position="151"/>
    </location>
</feature>
<feature type="region of interest" description="Disordered" evidence="1">
    <location>
        <begin position="19"/>
        <end position="57"/>
    </location>
</feature>
<keyword evidence="2" id="KW-0812">Transmembrane</keyword>
<proteinExistence type="predicted"/>
<keyword evidence="2" id="KW-0472">Membrane</keyword>
<evidence type="ECO:0000313" key="3">
    <source>
        <dbReference type="EMBL" id="KTB28927.1"/>
    </source>
</evidence>
<comment type="caution">
    <text evidence="3">The sequence shown here is derived from an EMBL/GenBank/DDBJ whole genome shotgun (WGS) entry which is preliminary data.</text>
</comment>
<dbReference type="EMBL" id="LATX01002459">
    <property type="protein sequence ID" value="KTB28927.1"/>
    <property type="molecule type" value="Genomic_DNA"/>
</dbReference>
<feature type="compositionally biased region" description="Polar residues" evidence="1">
    <location>
        <begin position="40"/>
        <end position="53"/>
    </location>
</feature>
<evidence type="ECO:0000256" key="2">
    <source>
        <dbReference type="SAM" id="Phobius"/>
    </source>
</evidence>